<dbReference type="WBParaSite" id="Minc3s00509g13497">
    <property type="protein sequence ID" value="Minc3s00509g13497"/>
    <property type="gene ID" value="Minc3s00509g13497"/>
</dbReference>
<dbReference type="PANTHER" id="PTHR24419:SF18">
    <property type="entry name" value="SERINE_THREONINE-PROTEIN KINASE HASPIN"/>
    <property type="match status" value="1"/>
</dbReference>
<comment type="catalytic activity">
    <reaction evidence="7">
        <text>L-threonyl-[protein] + ATP = O-phospho-L-threonyl-[protein] + ADP + H(+)</text>
        <dbReference type="Rhea" id="RHEA:46608"/>
        <dbReference type="Rhea" id="RHEA-COMP:11060"/>
        <dbReference type="Rhea" id="RHEA-COMP:11605"/>
        <dbReference type="ChEBI" id="CHEBI:15378"/>
        <dbReference type="ChEBI" id="CHEBI:30013"/>
        <dbReference type="ChEBI" id="CHEBI:30616"/>
        <dbReference type="ChEBI" id="CHEBI:61977"/>
        <dbReference type="ChEBI" id="CHEBI:456216"/>
        <dbReference type="EC" id="2.7.11.1"/>
    </reaction>
</comment>
<accession>A0A914LH22</accession>
<dbReference type="GO" id="GO:0005524">
    <property type="term" value="F:ATP binding"/>
    <property type="evidence" value="ECO:0007669"/>
    <property type="project" value="UniProtKB-KW"/>
</dbReference>
<comment type="catalytic activity">
    <reaction evidence="8">
        <text>L-seryl-[protein] + ATP = O-phospho-L-seryl-[protein] + ADP + H(+)</text>
        <dbReference type="Rhea" id="RHEA:17989"/>
        <dbReference type="Rhea" id="RHEA-COMP:9863"/>
        <dbReference type="Rhea" id="RHEA-COMP:11604"/>
        <dbReference type="ChEBI" id="CHEBI:15378"/>
        <dbReference type="ChEBI" id="CHEBI:29999"/>
        <dbReference type="ChEBI" id="CHEBI:30616"/>
        <dbReference type="ChEBI" id="CHEBI:83421"/>
        <dbReference type="ChEBI" id="CHEBI:456216"/>
        <dbReference type="EC" id="2.7.11.1"/>
    </reaction>
</comment>
<keyword evidence="3" id="KW-0808">Transferase</keyword>
<dbReference type="GO" id="GO:0000278">
    <property type="term" value="P:mitotic cell cycle"/>
    <property type="evidence" value="ECO:0007669"/>
    <property type="project" value="TreeGrafter"/>
</dbReference>
<reference evidence="11" key="1">
    <citation type="submission" date="2022-11" db="UniProtKB">
        <authorList>
            <consortium name="WormBaseParasite"/>
        </authorList>
    </citation>
    <scope>IDENTIFICATION</scope>
</reference>
<dbReference type="GO" id="GO:0035556">
    <property type="term" value="P:intracellular signal transduction"/>
    <property type="evidence" value="ECO:0007669"/>
    <property type="project" value="TreeGrafter"/>
</dbReference>
<name>A0A914LH22_MELIC</name>
<keyword evidence="4" id="KW-0547">Nucleotide-binding</keyword>
<evidence type="ECO:0000256" key="5">
    <source>
        <dbReference type="ARBA" id="ARBA00022777"/>
    </source>
</evidence>
<keyword evidence="10" id="KW-1185">Reference proteome</keyword>
<evidence type="ECO:0000256" key="3">
    <source>
        <dbReference type="ARBA" id="ARBA00022679"/>
    </source>
</evidence>
<evidence type="ECO:0000256" key="6">
    <source>
        <dbReference type="ARBA" id="ARBA00022840"/>
    </source>
</evidence>
<evidence type="ECO:0000313" key="10">
    <source>
        <dbReference type="Proteomes" id="UP000887563"/>
    </source>
</evidence>
<dbReference type="Proteomes" id="UP000887563">
    <property type="component" value="Unplaced"/>
</dbReference>
<feature type="domain" description="Serine/threonine-protein kinase haspin C-terminal" evidence="9">
    <location>
        <begin position="42"/>
        <end position="98"/>
    </location>
</feature>
<evidence type="ECO:0000256" key="1">
    <source>
        <dbReference type="ARBA" id="ARBA00012513"/>
    </source>
</evidence>
<dbReference type="SMART" id="SM01331">
    <property type="entry name" value="DUF3635"/>
    <property type="match status" value="1"/>
</dbReference>
<dbReference type="EC" id="2.7.11.1" evidence="1"/>
<protein>
    <recommendedName>
        <fullName evidence="1">non-specific serine/threonine protein kinase</fullName>
        <ecNumber evidence="1">2.7.11.1</ecNumber>
    </recommendedName>
</protein>
<dbReference type="GO" id="GO:0072354">
    <property type="term" value="F:histone H3T3 kinase activity"/>
    <property type="evidence" value="ECO:0007669"/>
    <property type="project" value="TreeGrafter"/>
</dbReference>
<keyword evidence="2" id="KW-0723">Serine/threonine-protein kinase</keyword>
<evidence type="ECO:0000313" key="11">
    <source>
        <dbReference type="WBParaSite" id="Minc3s00509g13497"/>
    </source>
</evidence>
<proteinExistence type="predicted"/>
<sequence length="98" mass="11683">MFNDKEIKINTYGLNVKIIDFTNSRITSSDGMPIFVDLAEAKGIFDGDALEEYQFEIPRMMRKYNGNIWEPFNPKTNLYWLHHLSYKLFDIQHIYTQQ</sequence>
<dbReference type="PANTHER" id="PTHR24419">
    <property type="entry name" value="INTERLEUKIN-1 RECEPTOR-ASSOCIATED KINASE"/>
    <property type="match status" value="1"/>
</dbReference>
<dbReference type="Pfam" id="PF12330">
    <property type="entry name" value="Haspin_kinase"/>
    <property type="match status" value="1"/>
</dbReference>
<evidence type="ECO:0000256" key="7">
    <source>
        <dbReference type="ARBA" id="ARBA00047899"/>
    </source>
</evidence>
<evidence type="ECO:0000256" key="2">
    <source>
        <dbReference type="ARBA" id="ARBA00022527"/>
    </source>
</evidence>
<keyword evidence="6" id="KW-0067">ATP-binding</keyword>
<dbReference type="InterPro" id="IPR024604">
    <property type="entry name" value="GSG2_C"/>
</dbReference>
<dbReference type="AlphaFoldDB" id="A0A914LH22"/>
<organism evidence="10 11">
    <name type="scientific">Meloidogyne incognita</name>
    <name type="common">Southern root-knot nematode worm</name>
    <name type="synonym">Oxyuris incognita</name>
    <dbReference type="NCBI Taxonomy" id="6306"/>
    <lineage>
        <taxon>Eukaryota</taxon>
        <taxon>Metazoa</taxon>
        <taxon>Ecdysozoa</taxon>
        <taxon>Nematoda</taxon>
        <taxon>Chromadorea</taxon>
        <taxon>Rhabditida</taxon>
        <taxon>Tylenchina</taxon>
        <taxon>Tylenchomorpha</taxon>
        <taxon>Tylenchoidea</taxon>
        <taxon>Meloidogynidae</taxon>
        <taxon>Meloidogyninae</taxon>
        <taxon>Meloidogyne</taxon>
        <taxon>Meloidogyne incognita group</taxon>
    </lineage>
</organism>
<dbReference type="GO" id="GO:0005737">
    <property type="term" value="C:cytoplasm"/>
    <property type="evidence" value="ECO:0007669"/>
    <property type="project" value="TreeGrafter"/>
</dbReference>
<dbReference type="Gene3D" id="1.10.510.10">
    <property type="entry name" value="Transferase(Phosphotransferase) domain 1"/>
    <property type="match status" value="1"/>
</dbReference>
<evidence type="ECO:0000256" key="8">
    <source>
        <dbReference type="ARBA" id="ARBA00048679"/>
    </source>
</evidence>
<evidence type="ECO:0000256" key="4">
    <source>
        <dbReference type="ARBA" id="ARBA00022741"/>
    </source>
</evidence>
<dbReference type="GO" id="GO:0005634">
    <property type="term" value="C:nucleus"/>
    <property type="evidence" value="ECO:0007669"/>
    <property type="project" value="TreeGrafter"/>
</dbReference>
<evidence type="ECO:0000259" key="9">
    <source>
        <dbReference type="SMART" id="SM01331"/>
    </source>
</evidence>
<keyword evidence="5" id="KW-0418">Kinase</keyword>